<dbReference type="InterPro" id="IPR000322">
    <property type="entry name" value="Glyco_hydro_31_TIM"/>
</dbReference>
<dbReference type="EMBL" id="WIUZ02000018">
    <property type="protein sequence ID" value="KAF9779894.1"/>
    <property type="molecule type" value="Genomic_DNA"/>
</dbReference>
<dbReference type="InterPro" id="IPR025887">
    <property type="entry name" value="Glyco_hydro_31_N_dom"/>
</dbReference>
<evidence type="ECO:0000313" key="14">
    <source>
        <dbReference type="Proteomes" id="UP000736335"/>
    </source>
</evidence>
<dbReference type="SUPFAM" id="SSF51445">
    <property type="entry name" value="(Trans)glycosidases"/>
    <property type="match status" value="1"/>
</dbReference>
<dbReference type="OrthoDB" id="5839090at2759"/>
<evidence type="ECO:0000256" key="4">
    <source>
        <dbReference type="ARBA" id="ARBA00022729"/>
    </source>
</evidence>
<dbReference type="InterPro" id="IPR013780">
    <property type="entry name" value="Glyco_hydro_b"/>
</dbReference>
<dbReference type="PANTHER" id="PTHR22762">
    <property type="entry name" value="ALPHA-GLUCOSIDASE"/>
    <property type="match status" value="1"/>
</dbReference>
<dbReference type="InterPro" id="IPR030459">
    <property type="entry name" value="Glyco_hydro_31_CS"/>
</dbReference>
<reference evidence="13" key="2">
    <citation type="submission" date="2020-11" db="EMBL/GenBank/DDBJ databases">
        <authorList>
            <consortium name="DOE Joint Genome Institute"/>
            <person name="Kuo A."/>
            <person name="Miyauchi S."/>
            <person name="Kiss E."/>
            <person name="Drula E."/>
            <person name="Kohler A."/>
            <person name="Sanchez-Garcia M."/>
            <person name="Andreopoulos B."/>
            <person name="Barry K.W."/>
            <person name="Bonito G."/>
            <person name="Buee M."/>
            <person name="Carver A."/>
            <person name="Chen C."/>
            <person name="Cichocki N."/>
            <person name="Clum A."/>
            <person name="Culley D."/>
            <person name="Crous P.W."/>
            <person name="Fauchery L."/>
            <person name="Girlanda M."/>
            <person name="Hayes R."/>
            <person name="Keri Z."/>
            <person name="Labutti K."/>
            <person name="Lipzen A."/>
            <person name="Lombard V."/>
            <person name="Magnuson J."/>
            <person name="Maillard F."/>
            <person name="Morin E."/>
            <person name="Murat C."/>
            <person name="Nolan M."/>
            <person name="Ohm R."/>
            <person name="Pangilinan J."/>
            <person name="Pereira M."/>
            <person name="Perotto S."/>
            <person name="Peter M."/>
            <person name="Riley R."/>
            <person name="Sitrit Y."/>
            <person name="Stielow B."/>
            <person name="Szollosi G."/>
            <person name="Zifcakova L."/>
            <person name="Stursova M."/>
            <person name="Spatafora J.W."/>
            <person name="Tedersoo L."/>
            <person name="Vaario L.-M."/>
            <person name="Yamada A."/>
            <person name="Yan M."/>
            <person name="Wang P."/>
            <person name="Xu J."/>
            <person name="Bruns T."/>
            <person name="Baldrian P."/>
            <person name="Vilgalys R."/>
            <person name="Henrissat B."/>
            <person name="Grigoriev I.V."/>
            <person name="Hibbett D."/>
            <person name="Nagy L.G."/>
            <person name="Martin F.M."/>
        </authorList>
    </citation>
    <scope>NUCLEOTIDE SEQUENCE</scope>
    <source>
        <strain evidence="13">UH-Tt-Lm1</strain>
    </source>
</reference>
<dbReference type="InterPro" id="IPR030458">
    <property type="entry name" value="Glyco_hydro_31_AS"/>
</dbReference>
<dbReference type="SUPFAM" id="SSF51011">
    <property type="entry name" value="Glycosyl hydrolase domain"/>
    <property type="match status" value="1"/>
</dbReference>
<name>A0A9P6H8J0_9AGAM</name>
<dbReference type="GO" id="GO:0030246">
    <property type="term" value="F:carbohydrate binding"/>
    <property type="evidence" value="ECO:0007669"/>
    <property type="project" value="InterPro"/>
</dbReference>
<evidence type="ECO:0000259" key="11">
    <source>
        <dbReference type="Pfam" id="PF13802"/>
    </source>
</evidence>
<dbReference type="Gene3D" id="2.60.40.1180">
    <property type="entry name" value="Golgi alpha-mannosidase II"/>
    <property type="match status" value="2"/>
</dbReference>
<proteinExistence type="inferred from homology"/>
<dbReference type="InterPro" id="IPR011013">
    <property type="entry name" value="Gal_mutarotase_sf_dom"/>
</dbReference>
<evidence type="ECO:0000256" key="9">
    <source>
        <dbReference type="RuleBase" id="RU361185"/>
    </source>
</evidence>
<dbReference type="PANTHER" id="PTHR22762:SF133">
    <property type="entry name" value="P-TYPE DOMAIN-CONTAINING PROTEIN"/>
    <property type="match status" value="1"/>
</dbReference>
<evidence type="ECO:0000256" key="1">
    <source>
        <dbReference type="ARBA" id="ARBA00001657"/>
    </source>
</evidence>
<evidence type="ECO:0000313" key="13">
    <source>
        <dbReference type="EMBL" id="KAF9779894.1"/>
    </source>
</evidence>
<comment type="catalytic activity">
    <reaction evidence="1">
        <text>Hydrolysis of terminal, non-reducing (1-&gt;4)-linked alpha-D-glucose residues with release of alpha-D-glucose.</text>
        <dbReference type="EC" id="3.2.1.20"/>
    </reaction>
</comment>
<feature type="domain" description="Glycoside hydrolase family 31 TIM barrel" evidence="10">
    <location>
        <begin position="337"/>
        <end position="759"/>
    </location>
</feature>
<dbReference type="CDD" id="cd14752">
    <property type="entry name" value="GH31_N"/>
    <property type="match status" value="1"/>
</dbReference>
<dbReference type="PROSITE" id="PS00707">
    <property type="entry name" value="GLYCOSYL_HYDROL_F31_2"/>
    <property type="match status" value="1"/>
</dbReference>
<dbReference type="EC" id="3.2.1.20" evidence="3"/>
<comment type="caution">
    <text evidence="13">The sequence shown here is derived from an EMBL/GenBank/DDBJ whole genome shotgun (WGS) entry which is preliminary data.</text>
</comment>
<dbReference type="GO" id="GO:0005975">
    <property type="term" value="P:carbohydrate metabolic process"/>
    <property type="evidence" value="ECO:0007669"/>
    <property type="project" value="InterPro"/>
</dbReference>
<evidence type="ECO:0000259" key="12">
    <source>
        <dbReference type="Pfam" id="PF21365"/>
    </source>
</evidence>
<dbReference type="Gene3D" id="2.60.40.1760">
    <property type="entry name" value="glycosyl hydrolase (family 31)"/>
    <property type="match status" value="1"/>
</dbReference>
<dbReference type="GO" id="GO:0090599">
    <property type="term" value="F:alpha-glucosidase activity"/>
    <property type="evidence" value="ECO:0007669"/>
    <property type="project" value="UniProtKB-ARBA"/>
</dbReference>
<evidence type="ECO:0000256" key="3">
    <source>
        <dbReference type="ARBA" id="ARBA00012741"/>
    </source>
</evidence>
<dbReference type="CDD" id="cd06602">
    <property type="entry name" value="GH31_MGAM_SI_GAA"/>
    <property type="match status" value="1"/>
</dbReference>
<feature type="domain" description="Glycoside hydrolase family 31 N-terminal" evidence="11">
    <location>
        <begin position="201"/>
        <end position="289"/>
    </location>
</feature>
<dbReference type="Pfam" id="PF13802">
    <property type="entry name" value="Gal_mutarotas_2"/>
    <property type="match status" value="1"/>
</dbReference>
<evidence type="ECO:0000256" key="8">
    <source>
        <dbReference type="ARBA" id="ARBA00041343"/>
    </source>
</evidence>
<dbReference type="SUPFAM" id="SSF74650">
    <property type="entry name" value="Galactose mutarotase-like"/>
    <property type="match status" value="1"/>
</dbReference>
<dbReference type="Pfam" id="PF21365">
    <property type="entry name" value="Glyco_hydro_31_3rd"/>
    <property type="match status" value="1"/>
</dbReference>
<protein>
    <recommendedName>
        <fullName evidence="3">alpha-glucosidase</fullName>
        <ecNumber evidence="3">3.2.1.20</ecNumber>
    </recommendedName>
    <alternativeName>
        <fullName evidence="8">Maltase</fullName>
    </alternativeName>
</protein>
<dbReference type="InterPro" id="IPR048395">
    <property type="entry name" value="Glyco_hydro_31_C"/>
</dbReference>
<evidence type="ECO:0000256" key="6">
    <source>
        <dbReference type="ARBA" id="ARBA00023180"/>
    </source>
</evidence>
<keyword evidence="5 9" id="KW-0378">Hydrolase</keyword>
<evidence type="ECO:0000256" key="5">
    <source>
        <dbReference type="ARBA" id="ARBA00022801"/>
    </source>
</evidence>
<feature type="domain" description="Glycosyl hydrolase family 31 C-terminal" evidence="12">
    <location>
        <begin position="767"/>
        <end position="857"/>
    </location>
</feature>
<dbReference type="InterPro" id="IPR017853">
    <property type="entry name" value="GH"/>
</dbReference>
<keyword evidence="7 9" id="KW-0326">Glycosidase</keyword>
<evidence type="ECO:0000256" key="2">
    <source>
        <dbReference type="ARBA" id="ARBA00007806"/>
    </source>
</evidence>
<dbReference type="AlphaFoldDB" id="A0A9P6H8J0"/>
<organism evidence="13 14">
    <name type="scientific">Thelephora terrestris</name>
    <dbReference type="NCBI Taxonomy" id="56493"/>
    <lineage>
        <taxon>Eukaryota</taxon>
        <taxon>Fungi</taxon>
        <taxon>Dikarya</taxon>
        <taxon>Basidiomycota</taxon>
        <taxon>Agaricomycotina</taxon>
        <taxon>Agaricomycetes</taxon>
        <taxon>Thelephorales</taxon>
        <taxon>Thelephoraceae</taxon>
        <taxon>Thelephora</taxon>
    </lineage>
</organism>
<comment type="similarity">
    <text evidence="2 9">Belongs to the glycosyl hydrolase 31 family.</text>
</comment>
<sequence>MSAFQKKPPRNFCGLLLAASASVFASLALYLRIGPFPPHLSFDRWVVSSDPTVSRNVSLCPGYNLTSVKNFEHGLVANLVLAGKECHAYGTDYKHLVVEVAYETATRLRVNIRDAEESQFTIQNDVLGLPLRIPESLTHPPDLLFNYETSPFSFWITRRSDPQASPLFDTRVSSLPGTPIPPVIPDIPSTSLDGFPLVFEDRYLQLTSALPLDANVYGLGEVVASSGFRRDTGGGSGRGSVQTMWNRDSANPVDGNMYGSHPVYLEHRLHEHMTKPQSHGVYLHSAAASDILLLTPPSSQTSLIQYRMLGGTLDFYFFSGPSPSQVIEQYSEVVGKPAWQNAWAFGYQQCRWGYEDVSELRGIVRRMNESKIPLEVIWSDIDLYHAYRDFTTDPVRYPTEDIRSFISALASAANEQHYVPIVDAAIPVLTNKTDAYPPYETGKDLDVFIKNPDGTEHIGQVWPGYTVFPDWFSPKAQRWWTTLLSDWSSAGVLFSGIWLDMNEVSSFCDGSCGTGANLSNTSVPFYLPGHPNNLVIDYPEGYNVTRFGPSGNLTVNGTHTYDPSVRINGVGNNVTPGSGDKRHGTEPSYSVHNGNGPLSSLTIAANATHASGLGELDVHNLWGLMNSQATFKALLEIRRWKRPFIISRSTFAGSGTWAGHWLGDNFSRWESLRYSIQGVLQFQIFQIPFVGADTCGFIGNTDEELCNRWMTLSAYLPFFRNHNILSAIPQEPYVWDSVADASRDNIAVRYSLLPYWYTLFADASRHGTPPIKALFYEFPDEPELFAVDKQFMIGNALLVTPVLHPNVTTVQGHFPGIGIVIWRDFFTYERLLGSAQTQNLEVPLGKIGLHIRSGAAIVLHQEPGHTIASTRRSDLSLLVSLSPGADGVARGRLYLDDGESQPPTPHRDVEIFANGGRRGGKLRLVSEGTYVSQTKVQKVVILINDGHDGQKAGPAVQEVRVKGQTWDSWTWDGKLGKLVVESVGIDLNESTVDAIDWR</sequence>
<keyword evidence="14" id="KW-1185">Reference proteome</keyword>
<dbReference type="Gene3D" id="3.20.20.80">
    <property type="entry name" value="Glycosidases"/>
    <property type="match status" value="2"/>
</dbReference>
<evidence type="ECO:0000256" key="7">
    <source>
        <dbReference type="ARBA" id="ARBA00023295"/>
    </source>
</evidence>
<keyword evidence="4" id="KW-0732">Signal</keyword>
<gene>
    <name evidence="13" type="ORF">BJ322DRAFT_1012724</name>
</gene>
<dbReference type="Proteomes" id="UP000736335">
    <property type="component" value="Unassembled WGS sequence"/>
</dbReference>
<reference evidence="13" key="1">
    <citation type="journal article" date="2020" name="Nat. Commun.">
        <title>Large-scale genome sequencing of mycorrhizal fungi provides insights into the early evolution of symbiotic traits.</title>
        <authorList>
            <person name="Miyauchi S."/>
            <person name="Kiss E."/>
            <person name="Kuo A."/>
            <person name="Drula E."/>
            <person name="Kohler A."/>
            <person name="Sanchez-Garcia M."/>
            <person name="Morin E."/>
            <person name="Andreopoulos B."/>
            <person name="Barry K.W."/>
            <person name="Bonito G."/>
            <person name="Buee M."/>
            <person name="Carver A."/>
            <person name="Chen C."/>
            <person name="Cichocki N."/>
            <person name="Clum A."/>
            <person name="Culley D."/>
            <person name="Crous P.W."/>
            <person name="Fauchery L."/>
            <person name="Girlanda M."/>
            <person name="Hayes R.D."/>
            <person name="Keri Z."/>
            <person name="LaButti K."/>
            <person name="Lipzen A."/>
            <person name="Lombard V."/>
            <person name="Magnuson J."/>
            <person name="Maillard F."/>
            <person name="Murat C."/>
            <person name="Nolan M."/>
            <person name="Ohm R.A."/>
            <person name="Pangilinan J."/>
            <person name="Pereira M.F."/>
            <person name="Perotto S."/>
            <person name="Peter M."/>
            <person name="Pfister S."/>
            <person name="Riley R."/>
            <person name="Sitrit Y."/>
            <person name="Stielow J.B."/>
            <person name="Szollosi G."/>
            <person name="Zifcakova L."/>
            <person name="Stursova M."/>
            <person name="Spatafora J.W."/>
            <person name="Tedersoo L."/>
            <person name="Vaario L.M."/>
            <person name="Yamada A."/>
            <person name="Yan M."/>
            <person name="Wang P."/>
            <person name="Xu J."/>
            <person name="Bruns T."/>
            <person name="Baldrian P."/>
            <person name="Vilgalys R."/>
            <person name="Dunand C."/>
            <person name="Henrissat B."/>
            <person name="Grigoriev I.V."/>
            <person name="Hibbett D."/>
            <person name="Nagy L.G."/>
            <person name="Martin F.M."/>
        </authorList>
    </citation>
    <scope>NUCLEOTIDE SEQUENCE</scope>
    <source>
        <strain evidence="13">UH-Tt-Lm1</strain>
    </source>
</reference>
<dbReference type="PROSITE" id="PS00129">
    <property type="entry name" value="GLYCOSYL_HYDROL_F31_1"/>
    <property type="match status" value="1"/>
</dbReference>
<evidence type="ECO:0000259" key="10">
    <source>
        <dbReference type="Pfam" id="PF01055"/>
    </source>
</evidence>
<keyword evidence="6" id="KW-0325">Glycoprotein</keyword>
<dbReference type="Pfam" id="PF01055">
    <property type="entry name" value="Glyco_hydro_31_2nd"/>
    <property type="match status" value="1"/>
</dbReference>
<accession>A0A9P6H8J0</accession>